<reference evidence="1 2" key="1">
    <citation type="submission" date="2015-09" db="EMBL/GenBank/DDBJ databases">
        <title>Host preference determinants of Valsa canker pathogens revealed by comparative genomics.</title>
        <authorList>
            <person name="Yin Z."/>
            <person name="Huang L."/>
        </authorList>
    </citation>
    <scope>NUCLEOTIDE SEQUENCE [LARGE SCALE GENOMIC DNA]</scope>
    <source>
        <strain evidence="1 2">03-1</strain>
    </source>
</reference>
<dbReference type="Proteomes" id="UP000283895">
    <property type="component" value="Unassembled WGS sequence"/>
</dbReference>
<accession>A0A423WGF5</accession>
<dbReference type="AlphaFoldDB" id="A0A423WGF5"/>
<evidence type="ECO:0000313" key="1">
    <source>
        <dbReference type="EMBL" id="ROW02447.1"/>
    </source>
</evidence>
<dbReference type="EMBL" id="LKEA01000017">
    <property type="protein sequence ID" value="ROW02447.1"/>
    <property type="molecule type" value="Genomic_DNA"/>
</dbReference>
<gene>
    <name evidence="1" type="ORF">VMCG_06104</name>
</gene>
<sequence>MHLHHYLYRKWLRPYRSEIEYGQFLARVILTKPTCLSEETCSQPMMDLVRALSSNVCARANIAQNTAKALEEPAWREVPDQQFYIRQPLFGAVAVAIRAKHYTQEVTDVGSIPVLIVRTGVEEGLSAPITLDSISEDSRIAVLPGSDGEISAVETSLEAAVDFLMDLEQREIAAFGLRPDPVESTRNLQCGYPRVEKLE</sequence>
<organism evidence="1 2">
    <name type="scientific">Cytospora schulzeri</name>
    <dbReference type="NCBI Taxonomy" id="448051"/>
    <lineage>
        <taxon>Eukaryota</taxon>
        <taxon>Fungi</taxon>
        <taxon>Dikarya</taxon>
        <taxon>Ascomycota</taxon>
        <taxon>Pezizomycotina</taxon>
        <taxon>Sordariomycetes</taxon>
        <taxon>Sordariomycetidae</taxon>
        <taxon>Diaporthales</taxon>
        <taxon>Cytosporaceae</taxon>
        <taxon>Cytospora</taxon>
    </lineage>
</organism>
<proteinExistence type="predicted"/>
<protein>
    <submittedName>
        <fullName evidence="1">Uncharacterized protein</fullName>
    </submittedName>
</protein>
<comment type="caution">
    <text evidence="1">The sequence shown here is derived from an EMBL/GenBank/DDBJ whole genome shotgun (WGS) entry which is preliminary data.</text>
</comment>
<dbReference type="OrthoDB" id="3513679at2759"/>
<name>A0A423WGF5_9PEZI</name>
<keyword evidence="2" id="KW-1185">Reference proteome</keyword>
<evidence type="ECO:0000313" key="2">
    <source>
        <dbReference type="Proteomes" id="UP000283895"/>
    </source>
</evidence>